<evidence type="ECO:0000256" key="3">
    <source>
        <dbReference type="ARBA" id="ARBA00007103"/>
    </source>
</evidence>
<sequence>MTRPAGILDNALGAVGNTPLIRLSKIAEQEGLKCNLLGKLEFVSAGGSVKDRIAKAMVEAAEKEGKLVPGKSVVIEPTSGNTGIGLAMACAIKGYSVIITMPNKMSLEKEATLRALGAEVVRTPTEAAWDSPESHIGSAPVPLVRTSRVAKKLEKAIPYGIILDQYRNENNPLAHELTTGPEIIEAVTATPSTPEHPSSGKVDVMVAGAGTGGTVTGIARAIKKSHNKHAIVVGVDPQGSILALPPTLNTTPTSVPYVVEGIGYDFVPDVLSREPGLIDAWVKTADEDAFKVVQRIMRSEGLLVGGSSGSAVAGAIKWLKNDPRGREWSAREGANVVVLLPDGIRNYMSKPWFLELTMNAEATPLAGTIADVLGTPVKANGKSVEATVKANGASVHPPINGVKKVERAVKEEGMDYRFTLY</sequence>
<dbReference type="GO" id="GO:0006535">
    <property type="term" value="P:cysteine biosynthetic process from serine"/>
    <property type="evidence" value="ECO:0007669"/>
    <property type="project" value="InterPro"/>
</dbReference>
<dbReference type="PANTHER" id="PTHR10314">
    <property type="entry name" value="CYSTATHIONINE BETA-SYNTHASE"/>
    <property type="match status" value="1"/>
</dbReference>
<name>A0A5C3N219_9AGAM</name>
<dbReference type="CDD" id="cd01561">
    <property type="entry name" value="CBS_like"/>
    <property type="match status" value="1"/>
</dbReference>
<comment type="catalytic activity">
    <reaction evidence="6">
        <text>L-homocysteine + L-serine = L,L-cystathionine + H2O</text>
        <dbReference type="Rhea" id="RHEA:10112"/>
        <dbReference type="ChEBI" id="CHEBI:15377"/>
        <dbReference type="ChEBI" id="CHEBI:33384"/>
        <dbReference type="ChEBI" id="CHEBI:58161"/>
        <dbReference type="ChEBI" id="CHEBI:58199"/>
        <dbReference type="EC" id="4.2.1.22"/>
    </reaction>
</comment>
<evidence type="ECO:0000256" key="4">
    <source>
        <dbReference type="ARBA" id="ARBA00012041"/>
    </source>
</evidence>
<protein>
    <recommendedName>
        <fullName evidence="4">cystathionine beta-synthase</fullName>
        <ecNumber evidence="4">4.2.1.22</ecNumber>
    </recommendedName>
</protein>
<comment type="pathway">
    <text evidence="2">Amino-acid biosynthesis; L-cysteine biosynthesis; L-cysteine from L-homocysteine and L-serine: step 1/2.</text>
</comment>
<evidence type="ECO:0000256" key="1">
    <source>
        <dbReference type="ARBA" id="ARBA00001933"/>
    </source>
</evidence>
<gene>
    <name evidence="8" type="ORF">OE88DRAFT_1734819</name>
</gene>
<dbReference type="SUPFAM" id="SSF53686">
    <property type="entry name" value="Tryptophan synthase beta subunit-like PLP-dependent enzymes"/>
    <property type="match status" value="1"/>
</dbReference>
<reference evidence="8 9" key="1">
    <citation type="journal article" date="2019" name="Nat. Ecol. Evol.">
        <title>Megaphylogeny resolves global patterns of mushroom evolution.</title>
        <authorList>
            <person name="Varga T."/>
            <person name="Krizsan K."/>
            <person name="Foldi C."/>
            <person name="Dima B."/>
            <person name="Sanchez-Garcia M."/>
            <person name="Sanchez-Ramirez S."/>
            <person name="Szollosi G.J."/>
            <person name="Szarkandi J.G."/>
            <person name="Papp V."/>
            <person name="Albert L."/>
            <person name="Andreopoulos W."/>
            <person name="Angelini C."/>
            <person name="Antonin V."/>
            <person name="Barry K.W."/>
            <person name="Bougher N.L."/>
            <person name="Buchanan P."/>
            <person name="Buyck B."/>
            <person name="Bense V."/>
            <person name="Catcheside P."/>
            <person name="Chovatia M."/>
            <person name="Cooper J."/>
            <person name="Damon W."/>
            <person name="Desjardin D."/>
            <person name="Finy P."/>
            <person name="Geml J."/>
            <person name="Haridas S."/>
            <person name="Hughes K."/>
            <person name="Justo A."/>
            <person name="Karasinski D."/>
            <person name="Kautmanova I."/>
            <person name="Kiss B."/>
            <person name="Kocsube S."/>
            <person name="Kotiranta H."/>
            <person name="LaButti K.M."/>
            <person name="Lechner B.E."/>
            <person name="Liimatainen K."/>
            <person name="Lipzen A."/>
            <person name="Lukacs Z."/>
            <person name="Mihaltcheva S."/>
            <person name="Morgado L.N."/>
            <person name="Niskanen T."/>
            <person name="Noordeloos M.E."/>
            <person name="Ohm R.A."/>
            <person name="Ortiz-Santana B."/>
            <person name="Ovrebo C."/>
            <person name="Racz N."/>
            <person name="Riley R."/>
            <person name="Savchenko A."/>
            <person name="Shiryaev A."/>
            <person name="Soop K."/>
            <person name="Spirin V."/>
            <person name="Szebenyi C."/>
            <person name="Tomsovsky M."/>
            <person name="Tulloss R.E."/>
            <person name="Uehling J."/>
            <person name="Grigoriev I.V."/>
            <person name="Vagvolgyi C."/>
            <person name="Papp T."/>
            <person name="Martin F.M."/>
            <person name="Miettinen O."/>
            <person name="Hibbett D.S."/>
            <person name="Nagy L.G."/>
        </authorList>
    </citation>
    <scope>NUCLEOTIDE SEQUENCE [LARGE SCALE GENOMIC DNA]</scope>
    <source>
        <strain evidence="8 9">OMC1185</strain>
    </source>
</reference>
<evidence type="ECO:0000256" key="6">
    <source>
        <dbReference type="ARBA" id="ARBA00047490"/>
    </source>
</evidence>
<dbReference type="InterPro" id="IPR050214">
    <property type="entry name" value="Cys_Synth/Cystath_Beta-Synth"/>
</dbReference>
<keyword evidence="9" id="KW-1185">Reference proteome</keyword>
<evidence type="ECO:0000313" key="9">
    <source>
        <dbReference type="Proteomes" id="UP000305948"/>
    </source>
</evidence>
<dbReference type="EMBL" id="ML213510">
    <property type="protein sequence ID" value="TFK51789.1"/>
    <property type="molecule type" value="Genomic_DNA"/>
</dbReference>
<dbReference type="Proteomes" id="UP000305948">
    <property type="component" value="Unassembled WGS sequence"/>
</dbReference>
<dbReference type="InterPro" id="IPR036052">
    <property type="entry name" value="TrpB-like_PALP_sf"/>
</dbReference>
<evidence type="ECO:0000256" key="2">
    <source>
        <dbReference type="ARBA" id="ARBA00005003"/>
    </source>
</evidence>
<feature type="domain" description="Tryptophan synthase beta chain-like PALP" evidence="7">
    <location>
        <begin position="13"/>
        <end position="341"/>
    </location>
</feature>
<dbReference type="PROSITE" id="PS00901">
    <property type="entry name" value="CYS_SYNTHASE"/>
    <property type="match status" value="1"/>
</dbReference>
<dbReference type="FunFam" id="3.40.50.1100:FF:000003">
    <property type="entry name" value="Cystathionine beta-synthase"/>
    <property type="match status" value="1"/>
</dbReference>
<keyword evidence="5" id="KW-0663">Pyridoxal phosphate</keyword>
<dbReference type="OrthoDB" id="10259545at2759"/>
<dbReference type="GO" id="GO:0004122">
    <property type="term" value="F:cystathionine beta-synthase activity"/>
    <property type="evidence" value="ECO:0007669"/>
    <property type="project" value="UniProtKB-EC"/>
</dbReference>
<proteinExistence type="inferred from homology"/>
<evidence type="ECO:0000256" key="5">
    <source>
        <dbReference type="ARBA" id="ARBA00022898"/>
    </source>
</evidence>
<dbReference type="EC" id="4.2.1.22" evidence="4"/>
<dbReference type="InterPro" id="IPR001216">
    <property type="entry name" value="P-phosphate_BS"/>
</dbReference>
<dbReference type="Pfam" id="PF00291">
    <property type="entry name" value="PALP"/>
    <property type="match status" value="1"/>
</dbReference>
<organism evidence="8 9">
    <name type="scientific">Heliocybe sulcata</name>
    <dbReference type="NCBI Taxonomy" id="5364"/>
    <lineage>
        <taxon>Eukaryota</taxon>
        <taxon>Fungi</taxon>
        <taxon>Dikarya</taxon>
        <taxon>Basidiomycota</taxon>
        <taxon>Agaricomycotina</taxon>
        <taxon>Agaricomycetes</taxon>
        <taxon>Gloeophyllales</taxon>
        <taxon>Gloeophyllaceae</taxon>
        <taxon>Heliocybe</taxon>
    </lineage>
</organism>
<dbReference type="Gene3D" id="3.40.50.1100">
    <property type="match status" value="2"/>
</dbReference>
<dbReference type="STRING" id="5364.A0A5C3N219"/>
<evidence type="ECO:0000259" key="7">
    <source>
        <dbReference type="Pfam" id="PF00291"/>
    </source>
</evidence>
<accession>A0A5C3N219</accession>
<dbReference type="FunFam" id="3.40.50.1100:FF:000118">
    <property type="entry name" value="Related to CYS4-cystathionine beta-synthase"/>
    <property type="match status" value="1"/>
</dbReference>
<evidence type="ECO:0000313" key="8">
    <source>
        <dbReference type="EMBL" id="TFK51789.1"/>
    </source>
</evidence>
<comment type="cofactor">
    <cofactor evidence="1">
        <name>pyridoxal 5'-phosphate</name>
        <dbReference type="ChEBI" id="CHEBI:597326"/>
    </cofactor>
</comment>
<dbReference type="InterPro" id="IPR001926">
    <property type="entry name" value="TrpB-like_PALP"/>
</dbReference>
<comment type="similarity">
    <text evidence="3">Belongs to the cysteine synthase/cystathionine beta-synthase family.</text>
</comment>
<dbReference type="AlphaFoldDB" id="A0A5C3N219"/>